<feature type="non-terminal residue" evidence="1">
    <location>
        <position position="1"/>
    </location>
</feature>
<sequence length="80" mass="9004">YIINEHPTVAENIVVDEDHIHSSFSVDDNLNVDNIVHYIFHLIEDTFVYDIVCDQAIDGEVLQQAIIDSTVDGSTVNSCR</sequence>
<comment type="caution">
    <text evidence="1">The sequence shown here is derived from an EMBL/GenBank/DDBJ whole genome shotgun (WGS) entry which is preliminary data.</text>
</comment>
<dbReference type="AlphaFoldDB" id="A0AAV7LH19"/>
<gene>
    <name evidence="1" type="ORF">NDU88_003995</name>
</gene>
<evidence type="ECO:0000313" key="2">
    <source>
        <dbReference type="Proteomes" id="UP001066276"/>
    </source>
</evidence>
<proteinExistence type="predicted"/>
<evidence type="ECO:0000313" key="1">
    <source>
        <dbReference type="EMBL" id="KAJ1090867.1"/>
    </source>
</evidence>
<name>A0AAV7LH19_PLEWA</name>
<accession>A0AAV7LH19</accession>
<dbReference type="Proteomes" id="UP001066276">
    <property type="component" value="Chromosome 11"/>
</dbReference>
<reference evidence="1" key="1">
    <citation type="journal article" date="2022" name="bioRxiv">
        <title>Sequencing and chromosome-scale assembly of the giantPleurodeles waltlgenome.</title>
        <authorList>
            <person name="Brown T."/>
            <person name="Elewa A."/>
            <person name="Iarovenko S."/>
            <person name="Subramanian E."/>
            <person name="Araus A.J."/>
            <person name="Petzold A."/>
            <person name="Susuki M."/>
            <person name="Suzuki K.-i.T."/>
            <person name="Hayashi T."/>
            <person name="Toyoda A."/>
            <person name="Oliveira C."/>
            <person name="Osipova E."/>
            <person name="Leigh N.D."/>
            <person name="Simon A."/>
            <person name="Yun M.H."/>
        </authorList>
    </citation>
    <scope>NUCLEOTIDE SEQUENCE</scope>
    <source>
        <strain evidence="1">20211129_DDA</strain>
        <tissue evidence="1">Liver</tissue>
    </source>
</reference>
<organism evidence="1 2">
    <name type="scientific">Pleurodeles waltl</name>
    <name type="common">Iberian ribbed newt</name>
    <dbReference type="NCBI Taxonomy" id="8319"/>
    <lineage>
        <taxon>Eukaryota</taxon>
        <taxon>Metazoa</taxon>
        <taxon>Chordata</taxon>
        <taxon>Craniata</taxon>
        <taxon>Vertebrata</taxon>
        <taxon>Euteleostomi</taxon>
        <taxon>Amphibia</taxon>
        <taxon>Batrachia</taxon>
        <taxon>Caudata</taxon>
        <taxon>Salamandroidea</taxon>
        <taxon>Salamandridae</taxon>
        <taxon>Pleurodelinae</taxon>
        <taxon>Pleurodeles</taxon>
    </lineage>
</organism>
<dbReference type="EMBL" id="JANPWB010000015">
    <property type="protein sequence ID" value="KAJ1090867.1"/>
    <property type="molecule type" value="Genomic_DNA"/>
</dbReference>
<feature type="non-terminal residue" evidence="1">
    <location>
        <position position="80"/>
    </location>
</feature>
<protein>
    <submittedName>
        <fullName evidence="1">Uncharacterized protein</fullName>
    </submittedName>
</protein>
<keyword evidence="2" id="KW-1185">Reference proteome</keyword>